<dbReference type="InterPro" id="IPR036909">
    <property type="entry name" value="Cyt_c-like_dom_sf"/>
</dbReference>
<dbReference type="Pfam" id="PF13442">
    <property type="entry name" value="Cytochrome_CBB3"/>
    <property type="match status" value="1"/>
</dbReference>
<dbReference type="GO" id="GO:0005509">
    <property type="term" value="F:calcium ion binding"/>
    <property type="evidence" value="ECO:0007669"/>
    <property type="project" value="InterPro"/>
</dbReference>
<dbReference type="PROSITE" id="PS00364">
    <property type="entry name" value="BACTERIAL_PQQ_2"/>
    <property type="match status" value="1"/>
</dbReference>
<evidence type="ECO:0000256" key="7">
    <source>
        <dbReference type="ARBA" id="ARBA00023002"/>
    </source>
</evidence>
<dbReference type="SUPFAM" id="SSF50998">
    <property type="entry name" value="Quinoprotein alcohol dehydrogenase-like"/>
    <property type="match status" value="1"/>
</dbReference>
<dbReference type="Pfam" id="PF01011">
    <property type="entry name" value="PQQ"/>
    <property type="match status" value="2"/>
</dbReference>
<evidence type="ECO:0000256" key="5">
    <source>
        <dbReference type="ARBA" id="ARBA00022837"/>
    </source>
</evidence>
<feature type="signal peptide" evidence="14">
    <location>
        <begin position="1"/>
        <end position="30"/>
    </location>
</feature>
<feature type="domain" description="Cytochrome c" evidence="15">
    <location>
        <begin position="622"/>
        <end position="701"/>
    </location>
</feature>
<dbReference type="GO" id="GO:0016614">
    <property type="term" value="F:oxidoreductase activity, acting on CH-OH group of donors"/>
    <property type="evidence" value="ECO:0007669"/>
    <property type="project" value="InterPro"/>
</dbReference>
<feature type="binding site" evidence="11">
    <location>
        <position position="153"/>
    </location>
    <ligand>
        <name>pyrroloquinoline quinone</name>
        <dbReference type="ChEBI" id="CHEBI:58442"/>
    </ligand>
</feature>
<evidence type="ECO:0000256" key="14">
    <source>
        <dbReference type="SAM" id="SignalP"/>
    </source>
</evidence>
<evidence type="ECO:0000313" key="17">
    <source>
        <dbReference type="Proteomes" id="UP000255070"/>
    </source>
</evidence>
<dbReference type="GO" id="GO:0020037">
    <property type="term" value="F:heme binding"/>
    <property type="evidence" value="ECO:0007669"/>
    <property type="project" value="InterPro"/>
</dbReference>
<dbReference type="InterPro" id="IPR011047">
    <property type="entry name" value="Quinoprotein_ADH-like_sf"/>
</dbReference>
<evidence type="ECO:0000313" key="16">
    <source>
        <dbReference type="EMBL" id="SUY73821.1"/>
    </source>
</evidence>
<keyword evidence="9 13" id="KW-1015">Disulfide bond</keyword>
<dbReference type="PROSITE" id="PS51007">
    <property type="entry name" value="CYTC"/>
    <property type="match status" value="1"/>
</dbReference>
<evidence type="ECO:0000256" key="6">
    <source>
        <dbReference type="ARBA" id="ARBA00022891"/>
    </source>
</evidence>
<dbReference type="Gene3D" id="2.140.10.10">
    <property type="entry name" value="Quinoprotein alcohol dehydrogenase-like superfamily"/>
    <property type="match status" value="1"/>
</dbReference>
<evidence type="ECO:0000256" key="3">
    <source>
        <dbReference type="ARBA" id="ARBA00022723"/>
    </source>
</evidence>
<dbReference type="EC" id="1.1.9.1" evidence="16"/>
<gene>
    <name evidence="16" type="primary">qheDH_1</name>
    <name evidence="16" type="ORF">NCTC10698_00343</name>
</gene>
<evidence type="ECO:0000256" key="4">
    <source>
        <dbReference type="ARBA" id="ARBA00022729"/>
    </source>
</evidence>
<comment type="caution">
    <text evidence="16">The sequence shown here is derived from an EMBL/GenBank/DDBJ whole genome shotgun (WGS) entry which is preliminary data.</text>
</comment>
<feature type="binding site" description="covalent" evidence="11">
    <location>
        <position position="635"/>
    </location>
    <ligand>
        <name>heme c</name>
        <dbReference type="ChEBI" id="CHEBI:61717"/>
    </ligand>
</feature>
<evidence type="ECO:0000256" key="12">
    <source>
        <dbReference type="PIRSR" id="PIRSR617512-3"/>
    </source>
</evidence>
<evidence type="ECO:0000256" key="9">
    <source>
        <dbReference type="ARBA" id="ARBA00023157"/>
    </source>
</evidence>
<feature type="binding site" evidence="11">
    <location>
        <begin position="214"/>
        <end position="215"/>
    </location>
    <ligand>
        <name>pyrroloquinoline quinone</name>
        <dbReference type="ChEBI" id="CHEBI:58442"/>
    </ligand>
</feature>
<dbReference type="Gene3D" id="1.10.760.10">
    <property type="entry name" value="Cytochrome c-like domain"/>
    <property type="match status" value="1"/>
</dbReference>
<organism evidence="16 17">
    <name type="scientific">Comamonas testosteroni</name>
    <name type="common">Pseudomonas testosteroni</name>
    <dbReference type="NCBI Taxonomy" id="285"/>
    <lineage>
        <taxon>Bacteria</taxon>
        <taxon>Pseudomonadati</taxon>
        <taxon>Pseudomonadota</taxon>
        <taxon>Betaproteobacteria</taxon>
        <taxon>Burkholderiales</taxon>
        <taxon>Comamonadaceae</taxon>
        <taxon>Comamonas</taxon>
    </lineage>
</organism>
<feature type="binding site" evidence="12">
    <location>
        <position position="216"/>
    </location>
    <ligand>
        <name>Ca(2+)</name>
        <dbReference type="ChEBI" id="CHEBI:29108"/>
    </ligand>
</feature>
<keyword evidence="5 12" id="KW-0106">Calcium</keyword>
<feature type="binding site" description="covalent" evidence="11">
    <location>
        <position position="638"/>
    </location>
    <ligand>
        <name>heme c</name>
        <dbReference type="ChEBI" id="CHEBI:61717"/>
    </ligand>
</feature>
<dbReference type="SUPFAM" id="SSF46626">
    <property type="entry name" value="Cytochrome c"/>
    <property type="match status" value="1"/>
</dbReference>
<comment type="similarity">
    <text evidence="1">Belongs to the bacterial PQQ dehydrogenase family.</text>
</comment>
<evidence type="ECO:0000259" key="15">
    <source>
        <dbReference type="PROSITE" id="PS51007"/>
    </source>
</evidence>
<keyword evidence="4 14" id="KW-0732">Signal</keyword>
<comment type="cofactor">
    <cofactor evidence="12">
        <name>Ca(2+)</name>
        <dbReference type="ChEBI" id="CHEBI:29108"/>
    </cofactor>
    <text evidence="12">Binds 1 Ca(2+) ion per subunit.</text>
</comment>
<dbReference type="GeneID" id="63996430"/>
<comment type="cofactor">
    <cofactor evidence="11">
        <name>pyrroloquinoline quinone</name>
        <dbReference type="ChEBI" id="CHEBI:58442"/>
    </cofactor>
    <text evidence="11">Binds 1 PQQ group per subunit.</text>
</comment>
<dbReference type="NCBIfam" id="TIGR03075">
    <property type="entry name" value="PQQ_enz_alc_DH"/>
    <property type="match status" value="1"/>
</dbReference>
<evidence type="ECO:0000256" key="1">
    <source>
        <dbReference type="ARBA" id="ARBA00008156"/>
    </source>
</evidence>
<name>A0A8B4RXR2_COMTE</name>
<dbReference type="InterPro" id="IPR009056">
    <property type="entry name" value="Cyt_c-like_dom"/>
</dbReference>
<feature type="disulfide bond" evidence="13">
    <location>
        <begin position="147"/>
        <end position="148"/>
    </location>
</feature>
<dbReference type="CDD" id="cd10279">
    <property type="entry name" value="PQQ_ADH_II"/>
    <property type="match status" value="1"/>
</dbReference>
<dbReference type="AlphaFoldDB" id="A0A8B4RXR2"/>
<keyword evidence="17" id="KW-1185">Reference proteome</keyword>
<evidence type="ECO:0000256" key="11">
    <source>
        <dbReference type="PIRSR" id="PIRSR617512-2"/>
    </source>
</evidence>
<feature type="binding site" evidence="11">
    <location>
        <position position="366"/>
    </location>
    <ligand>
        <name>pyrroloquinoline quinone</name>
        <dbReference type="ChEBI" id="CHEBI:58442"/>
    </ligand>
</feature>
<dbReference type="InterPro" id="IPR002372">
    <property type="entry name" value="PQQ_rpt_dom"/>
</dbReference>
<keyword evidence="7 16" id="KW-0560">Oxidoreductase</keyword>
<reference evidence="16 17" key="1">
    <citation type="submission" date="2018-06" db="EMBL/GenBank/DDBJ databases">
        <authorList>
            <consortium name="Pathogen Informatics"/>
            <person name="Doyle S."/>
        </authorList>
    </citation>
    <scope>NUCLEOTIDE SEQUENCE [LARGE SCALE GENOMIC DNA]</scope>
    <source>
        <strain evidence="16 17">NCTC10698</strain>
    </source>
</reference>
<keyword evidence="2 11" id="KW-0349">Heme</keyword>
<dbReference type="InterPro" id="IPR001479">
    <property type="entry name" value="Quinoprotein_DH_CS"/>
</dbReference>
<keyword evidence="3 12" id="KW-0479">Metal-binding</keyword>
<feature type="binding site" evidence="12">
    <location>
        <position position="294"/>
    </location>
    <ligand>
        <name>Ca(2+)</name>
        <dbReference type="ChEBI" id="CHEBI:29108"/>
    </ligand>
</feature>
<evidence type="ECO:0000256" key="8">
    <source>
        <dbReference type="ARBA" id="ARBA00023004"/>
    </source>
</evidence>
<dbReference type="GO" id="GO:0030288">
    <property type="term" value="C:outer membrane-bounded periplasmic space"/>
    <property type="evidence" value="ECO:0007669"/>
    <property type="project" value="InterPro"/>
</dbReference>
<feature type="chain" id="PRO_5032614462" evidence="14">
    <location>
        <begin position="31"/>
        <end position="708"/>
    </location>
</feature>
<protein>
    <submittedName>
        <fullName evidence="16">Quinohemoprotein ethanol dehydrogenase type-1</fullName>
        <ecNumber evidence="16">1.1.9.1</ecNumber>
    </submittedName>
</protein>
<dbReference type="InterPro" id="IPR018391">
    <property type="entry name" value="PQQ_b-propeller_rpt"/>
</dbReference>
<evidence type="ECO:0000256" key="13">
    <source>
        <dbReference type="PIRSR" id="PIRSR617512-4"/>
    </source>
</evidence>
<feature type="binding site" description="axial binding residue" evidence="12">
    <location>
        <position position="639"/>
    </location>
    <ligand>
        <name>heme c</name>
        <dbReference type="ChEBI" id="CHEBI:61717"/>
    </ligand>
    <ligandPart>
        <name>Fe</name>
        <dbReference type="ChEBI" id="CHEBI:18248"/>
    </ligandPart>
</feature>
<sequence>MERLIDNSHGRPGRMAWMLAACLGSAAALAQADPAAQAAAAVQRVDGAFIRANAAKTPDWPTVGVDYAETRYSRLDQINAANVKDLGLAWSYNLESTRGVEATPVVVDGIMYVSASWSVVHAIDTRTGNRIWTYDPQIDRSTGFKGCCDVVNRGVALWKGKVYVGAWDGRLIALDAATGKEVWHKNTFEGQKGSLTITGAPRVFKGKVIIGNGGAEYGVRGYITAYDAETGEQKWRWFSVPGDPSKPFEDESMKRAARTWDPSGKWWEAGGGGTMWDSMTFDAELNTMYVGTGNGSPWSHKVRSPKGGDNLYLASIVALDPDTGKYKWHYQETPGDNWDYTSTQPMILADIKIAGKPRKVILHAPKNGFFFVLDRTNGKFISAKNFVPVNWASGYDKNGKPMNIAAARDGSKPQDAVPGPYGAHNWHPMSFNPQTGLVYLPAQNVPVNLMDDKKWEFNQAGPGKPQSGTGWNTAKFFNAEPPKSKPFGRLLAWDPVAQKAAWSVEHVSPWNGGTLTTAGNVVFQGTADGRLVAYNATSGEKLWEAPTGTGVVAAPSTYMVDGKQYVSVAVGWGGVYGLAARATERQGPGTVYTFVVGGKAKMPEFVAQRTGQLLQGVKYDPAKVEAGTMLYVANCVFCHGVPGVDRGGNIPNLGYMDASFIENLPSFVFKGPAMARGMPDFTGKLSGDDVESLKAFIQGTADAIRPKP</sequence>
<dbReference type="InterPro" id="IPR017512">
    <property type="entry name" value="PQQ_MeOH/EtOH_DH"/>
</dbReference>
<dbReference type="PANTHER" id="PTHR32303">
    <property type="entry name" value="QUINOPROTEIN ALCOHOL DEHYDROGENASE (CYTOCHROME C)"/>
    <property type="match status" value="1"/>
</dbReference>
<dbReference type="EMBL" id="UFXL01000001">
    <property type="protein sequence ID" value="SUY73821.1"/>
    <property type="molecule type" value="Genomic_DNA"/>
</dbReference>
<keyword evidence="6 11" id="KW-0634">PQQ</keyword>
<feature type="binding site" evidence="11">
    <location>
        <begin position="425"/>
        <end position="426"/>
    </location>
    <ligand>
        <name>pyrroloquinoline quinone</name>
        <dbReference type="ChEBI" id="CHEBI:58442"/>
    </ligand>
</feature>
<feature type="binding site" evidence="11">
    <location>
        <position position="575"/>
    </location>
    <ligand>
        <name>pyrroloquinoline quinone</name>
        <dbReference type="ChEBI" id="CHEBI:58442"/>
    </ligand>
</feature>
<dbReference type="GO" id="GO:0009055">
    <property type="term" value="F:electron transfer activity"/>
    <property type="evidence" value="ECO:0007669"/>
    <property type="project" value="InterPro"/>
</dbReference>
<accession>A0A8B4RXR2</accession>
<dbReference type="SMART" id="SM00564">
    <property type="entry name" value="PQQ"/>
    <property type="match status" value="5"/>
</dbReference>
<feature type="active site" description="Proton acceptor" evidence="10">
    <location>
        <position position="339"/>
    </location>
</feature>
<feature type="binding site" description="axial binding residue" evidence="12">
    <location>
        <position position="678"/>
    </location>
    <ligand>
        <name>heme c</name>
        <dbReference type="ChEBI" id="CHEBI:61717"/>
    </ligand>
    <ligandPart>
        <name>Fe</name>
        <dbReference type="ChEBI" id="CHEBI:18248"/>
    </ligandPart>
</feature>
<feature type="binding site" evidence="11">
    <location>
        <position position="274"/>
    </location>
    <ligand>
        <name>pyrroloquinoline quinone</name>
        <dbReference type="ChEBI" id="CHEBI:58442"/>
    </ligand>
</feature>
<proteinExistence type="inferred from homology"/>
<dbReference type="RefSeq" id="WP_003071774.1">
    <property type="nucleotide sequence ID" value="NZ_BBJZ01000007.1"/>
</dbReference>
<evidence type="ECO:0000256" key="2">
    <source>
        <dbReference type="ARBA" id="ARBA00022617"/>
    </source>
</evidence>
<dbReference type="GO" id="GO:0016020">
    <property type="term" value="C:membrane"/>
    <property type="evidence" value="ECO:0007669"/>
    <property type="project" value="InterPro"/>
</dbReference>
<keyword evidence="8 12" id="KW-0408">Iron</keyword>
<evidence type="ECO:0000256" key="10">
    <source>
        <dbReference type="PIRSR" id="PIRSR617512-1"/>
    </source>
</evidence>
<feature type="binding site" evidence="12">
    <location>
        <position position="339"/>
    </location>
    <ligand>
        <name>Ca(2+)</name>
        <dbReference type="ChEBI" id="CHEBI:29108"/>
    </ligand>
</feature>
<comment type="cofactor">
    <cofactor evidence="11">
        <name>heme c</name>
        <dbReference type="ChEBI" id="CHEBI:61717"/>
    </cofactor>
    <text evidence="11">Binds 1 heme c group per subunit.</text>
</comment>
<dbReference type="Proteomes" id="UP000255070">
    <property type="component" value="Unassembled WGS sequence"/>
</dbReference>
<feature type="binding site" evidence="11">
    <location>
        <position position="198"/>
    </location>
    <ligand>
        <name>pyrroloquinoline quinone</name>
        <dbReference type="ChEBI" id="CHEBI:58442"/>
    </ligand>
</feature>
<feature type="binding site" evidence="11">
    <location>
        <position position="101"/>
    </location>
    <ligand>
        <name>pyrroloquinoline quinone</name>
        <dbReference type="ChEBI" id="CHEBI:58442"/>
    </ligand>
</feature>